<protein>
    <submittedName>
        <fullName evidence="2">N-acetylneuraminate synthase</fullName>
    </submittedName>
</protein>
<dbReference type="InterPro" id="IPR013785">
    <property type="entry name" value="Aldolase_TIM"/>
</dbReference>
<feature type="domain" description="AFP-like" evidence="1">
    <location>
        <begin position="288"/>
        <end position="344"/>
    </location>
</feature>
<dbReference type="EMBL" id="SMAL01000007">
    <property type="protein sequence ID" value="TCT14037.1"/>
    <property type="molecule type" value="Genomic_DNA"/>
</dbReference>
<comment type="caution">
    <text evidence="2">The sequence shown here is derived from an EMBL/GenBank/DDBJ whole genome shotgun (WGS) entry which is preliminary data.</text>
</comment>
<dbReference type="Proteomes" id="UP000294902">
    <property type="component" value="Unassembled WGS sequence"/>
</dbReference>
<dbReference type="Gene3D" id="3.20.20.70">
    <property type="entry name" value="Aldolase class I"/>
    <property type="match status" value="1"/>
</dbReference>
<dbReference type="PANTHER" id="PTHR42966:SF1">
    <property type="entry name" value="SIALIC ACID SYNTHASE"/>
    <property type="match status" value="1"/>
</dbReference>
<dbReference type="Gene3D" id="3.90.1210.10">
    <property type="entry name" value="Antifreeze-like/N-acetylneuraminic acid synthase C-terminal domain"/>
    <property type="match status" value="1"/>
</dbReference>
<dbReference type="SUPFAM" id="SSF51569">
    <property type="entry name" value="Aldolase"/>
    <property type="match status" value="1"/>
</dbReference>
<keyword evidence="3" id="KW-1185">Reference proteome</keyword>
<dbReference type="PROSITE" id="PS50844">
    <property type="entry name" value="AFP_LIKE"/>
    <property type="match status" value="1"/>
</dbReference>
<evidence type="ECO:0000259" key="1">
    <source>
        <dbReference type="PROSITE" id="PS50844"/>
    </source>
</evidence>
<gene>
    <name evidence="2" type="ORF">EDC18_107106</name>
</gene>
<dbReference type="AlphaFoldDB" id="A0A4R3MIM7"/>
<dbReference type="SMART" id="SM00858">
    <property type="entry name" value="SAF"/>
    <property type="match status" value="1"/>
</dbReference>
<organism evidence="2 3">
    <name type="scientific">Natranaerovirga pectinivora</name>
    <dbReference type="NCBI Taxonomy" id="682400"/>
    <lineage>
        <taxon>Bacteria</taxon>
        <taxon>Bacillati</taxon>
        <taxon>Bacillota</taxon>
        <taxon>Clostridia</taxon>
        <taxon>Lachnospirales</taxon>
        <taxon>Natranaerovirgaceae</taxon>
        <taxon>Natranaerovirga</taxon>
    </lineage>
</organism>
<dbReference type="InterPro" id="IPR036732">
    <property type="entry name" value="AFP_Neu5c_C_sf"/>
</dbReference>
<evidence type="ECO:0000313" key="2">
    <source>
        <dbReference type="EMBL" id="TCT14037.1"/>
    </source>
</evidence>
<name>A0A4R3MIM7_9FIRM</name>
<dbReference type="RefSeq" id="WP_207669197.1">
    <property type="nucleotide sequence ID" value="NZ_SMAL01000007.1"/>
</dbReference>
<dbReference type="InterPro" id="IPR013974">
    <property type="entry name" value="SAF"/>
</dbReference>
<sequence length="344" mass="38595">MERITLDNSRVIGKNEPSYIIVDVAANHNGDLETAKELIREAAIAGVDAVKFQTYEADKLYSIKTPKFSRDSTKPYDLIKSVQHPREWIQILSEYAKKLNIQFLSSPFDYEAVDLLEAINTPLYKVASAEIVDLKLIKYMAQKGKPMIISTGMCNIGEIEDAIEVCREVNNNNIILLQCNTVYPTPPNIVNLNAMDTLKTTFKLPVGFSDHTLGWHVPIAAIAKGASVIEKHFTLSRNQLGPDHSFSIEPDELITMVNQIRDVESALGNGIKKVLPEEMESYNYGRRSIIAGRNIQKGTIITEEMLIIKRPGYGIKPKLMNILIGSKANVDILEDDVITWEMIF</sequence>
<accession>A0A4R3MIM7</accession>
<dbReference type="GO" id="GO:0016051">
    <property type="term" value="P:carbohydrate biosynthetic process"/>
    <property type="evidence" value="ECO:0007669"/>
    <property type="project" value="InterPro"/>
</dbReference>
<reference evidence="2 3" key="1">
    <citation type="submission" date="2019-03" db="EMBL/GenBank/DDBJ databases">
        <title>Genomic Encyclopedia of Type Strains, Phase IV (KMG-IV): sequencing the most valuable type-strain genomes for metagenomic binning, comparative biology and taxonomic classification.</title>
        <authorList>
            <person name="Goeker M."/>
        </authorList>
    </citation>
    <scope>NUCLEOTIDE SEQUENCE [LARGE SCALE GENOMIC DNA]</scope>
    <source>
        <strain evidence="2 3">DSM 24629</strain>
    </source>
</reference>
<dbReference type="InterPro" id="IPR013132">
    <property type="entry name" value="PseI/NeuA/B-like_N"/>
</dbReference>
<dbReference type="SUPFAM" id="SSF51269">
    <property type="entry name" value="AFP III-like domain"/>
    <property type="match status" value="1"/>
</dbReference>
<proteinExistence type="predicted"/>
<dbReference type="PANTHER" id="PTHR42966">
    <property type="entry name" value="N-ACETYLNEURAMINATE SYNTHASE"/>
    <property type="match status" value="1"/>
</dbReference>
<dbReference type="GO" id="GO:0047444">
    <property type="term" value="F:N-acylneuraminate-9-phosphate synthase activity"/>
    <property type="evidence" value="ECO:0007669"/>
    <property type="project" value="TreeGrafter"/>
</dbReference>
<evidence type="ECO:0000313" key="3">
    <source>
        <dbReference type="Proteomes" id="UP000294902"/>
    </source>
</evidence>
<dbReference type="InterPro" id="IPR006190">
    <property type="entry name" value="SAF_AFP_Neu5Ac"/>
</dbReference>
<dbReference type="InterPro" id="IPR051690">
    <property type="entry name" value="PseI-like"/>
</dbReference>
<dbReference type="CDD" id="cd11615">
    <property type="entry name" value="SAF_NeuB_like"/>
    <property type="match status" value="1"/>
</dbReference>
<dbReference type="Pfam" id="PF08666">
    <property type="entry name" value="SAF"/>
    <property type="match status" value="1"/>
</dbReference>
<dbReference type="InterPro" id="IPR057736">
    <property type="entry name" value="SAF_PseI/NeuA/NeuB"/>
</dbReference>
<dbReference type="Pfam" id="PF03102">
    <property type="entry name" value="NeuB"/>
    <property type="match status" value="1"/>
</dbReference>